<reference evidence="1 2" key="1">
    <citation type="submission" date="2019-03" db="EMBL/GenBank/DDBJ databases">
        <title>Sequencing 23 genomes of Wallemia ichthyophaga.</title>
        <authorList>
            <person name="Gostincar C."/>
        </authorList>
    </citation>
    <scope>NUCLEOTIDE SEQUENCE [LARGE SCALE GENOMIC DNA]</scope>
    <source>
        <strain evidence="1 2">EXF-5753</strain>
    </source>
</reference>
<dbReference type="Proteomes" id="UP000310189">
    <property type="component" value="Unassembled WGS sequence"/>
</dbReference>
<dbReference type="AlphaFoldDB" id="A0A4T0FJS6"/>
<protein>
    <submittedName>
        <fullName evidence="1">Uncharacterized protein</fullName>
    </submittedName>
</protein>
<dbReference type="EMBL" id="SPNW01000070">
    <property type="protein sequence ID" value="TIA86956.1"/>
    <property type="molecule type" value="Genomic_DNA"/>
</dbReference>
<evidence type="ECO:0000313" key="2">
    <source>
        <dbReference type="Proteomes" id="UP000310189"/>
    </source>
</evidence>
<accession>A0A4T0FJS6</accession>
<evidence type="ECO:0000313" key="1">
    <source>
        <dbReference type="EMBL" id="TIA86956.1"/>
    </source>
</evidence>
<proteinExistence type="predicted"/>
<name>A0A4T0FJS6_9BASI</name>
<comment type="caution">
    <text evidence="1">The sequence shown here is derived from an EMBL/GenBank/DDBJ whole genome shotgun (WGS) entry which is preliminary data.</text>
</comment>
<dbReference type="OrthoDB" id="10479128at2759"/>
<gene>
    <name evidence="1" type="ORF">E3P99_03492</name>
</gene>
<keyword evidence="2" id="KW-1185">Reference proteome</keyword>
<sequence length="288" mass="31993">MTTLLNLPNELLLQIIQQSPELSLANKRLYFIGYRFMAASVVGVGGMDRNGFDSRRHSKSEYRRFSRYLNNLSPSVAGCVKKLSISLGKCRNKSEQLTRTSYHTKIARNISKLENLEEIILSDPSCSDLDKMALSSTCKDVTIFLKKPLGRWSGVLSTLLRIAPGVKTIRVHYIAASMYDLDIAALNCTDTANGAPHLLTNLDYIVFRAIPAQKKLSAPGEYEGLSYSSDFEDMLESCVIYGKKTADNTAYLGRGMCINHTLQVLSESYQCEECICCVQGMLESAVVI</sequence>
<organism evidence="1 2">
    <name type="scientific">Wallemia hederae</name>
    <dbReference type="NCBI Taxonomy" id="1540922"/>
    <lineage>
        <taxon>Eukaryota</taxon>
        <taxon>Fungi</taxon>
        <taxon>Dikarya</taxon>
        <taxon>Basidiomycota</taxon>
        <taxon>Wallemiomycotina</taxon>
        <taxon>Wallemiomycetes</taxon>
        <taxon>Wallemiales</taxon>
        <taxon>Wallemiaceae</taxon>
        <taxon>Wallemia</taxon>
    </lineage>
</organism>